<comment type="similarity">
    <text evidence="6">Belongs to the peptidase M24A family. Methionine aminopeptidase type 1 subfamily.</text>
</comment>
<reference evidence="9 10" key="1">
    <citation type="submission" date="2020-01" db="EMBL/GenBank/DDBJ databases">
        <title>Complete genome sequence of a human oral phylogroup 1 Treponema sp. strain ATCC 700766, originally isolated from periodontitis dental plaque.</title>
        <authorList>
            <person name="Chan Y."/>
            <person name="Huo Y.-B."/>
            <person name="Yu X.-L."/>
            <person name="Zeng H."/>
            <person name="Leung W.-K."/>
            <person name="Watt R.M."/>
        </authorList>
    </citation>
    <scope>NUCLEOTIDE SEQUENCE [LARGE SCALE GENOMIC DNA]</scope>
    <source>
        <strain evidence="9 10">OMZ 804</strain>
    </source>
</reference>
<comment type="cofactor">
    <cofactor evidence="6">
        <name>Co(2+)</name>
        <dbReference type="ChEBI" id="CHEBI:48828"/>
    </cofactor>
    <cofactor evidence="6">
        <name>Zn(2+)</name>
        <dbReference type="ChEBI" id="CHEBI:29105"/>
    </cofactor>
    <cofactor evidence="6">
        <name>Mn(2+)</name>
        <dbReference type="ChEBI" id="CHEBI:29035"/>
    </cofactor>
    <cofactor evidence="6">
        <name>Fe(2+)</name>
        <dbReference type="ChEBI" id="CHEBI:29033"/>
    </cofactor>
    <text evidence="6">Binds 2 divalent metal cations per subunit. Has a high-affinity and a low affinity metal-binding site. The true nature of the physiological cofactor is under debate. The enzyme is active with cobalt, zinc, manganese or divalent iron ions. Most likely, methionine aminopeptidases function as mononuclear Fe(2+)-metalloproteases under physiological conditions, and the catalytically relevant metal-binding site has been assigned to the histidine-containing high-affinity site.</text>
</comment>
<evidence type="ECO:0000256" key="5">
    <source>
        <dbReference type="ARBA" id="ARBA00022801"/>
    </source>
</evidence>
<feature type="binding site" evidence="6">
    <location>
        <position position="175"/>
    </location>
    <ligand>
        <name>substrate</name>
    </ligand>
</feature>
<dbReference type="EC" id="3.4.11.18" evidence="6 7"/>
<dbReference type="InterPro" id="IPR036005">
    <property type="entry name" value="Creatinase/aminopeptidase-like"/>
</dbReference>
<evidence type="ECO:0000256" key="1">
    <source>
        <dbReference type="ARBA" id="ARBA00002521"/>
    </source>
</evidence>
<dbReference type="GO" id="GO:0004239">
    <property type="term" value="F:initiator methionyl aminopeptidase activity"/>
    <property type="evidence" value="ECO:0007669"/>
    <property type="project" value="UniProtKB-UniRule"/>
</dbReference>
<proteinExistence type="inferred from homology"/>
<evidence type="ECO:0000313" key="9">
    <source>
        <dbReference type="EMBL" id="QHX42159.1"/>
    </source>
</evidence>
<evidence type="ECO:0000259" key="8">
    <source>
        <dbReference type="Pfam" id="PF00557"/>
    </source>
</evidence>
<feature type="binding site" evidence="6">
    <location>
        <position position="105"/>
    </location>
    <ligand>
        <name>a divalent metal cation</name>
        <dbReference type="ChEBI" id="CHEBI:60240"/>
        <label>2</label>
        <note>catalytic</note>
    </ligand>
</feature>
<dbReference type="Gene3D" id="3.90.230.10">
    <property type="entry name" value="Creatinase/methionine aminopeptidase superfamily"/>
    <property type="match status" value="1"/>
</dbReference>
<dbReference type="PANTHER" id="PTHR43330:SF27">
    <property type="entry name" value="METHIONINE AMINOPEPTIDASE"/>
    <property type="match status" value="1"/>
</dbReference>
<dbReference type="GO" id="GO:0005829">
    <property type="term" value="C:cytosol"/>
    <property type="evidence" value="ECO:0007669"/>
    <property type="project" value="TreeGrafter"/>
</dbReference>
<dbReference type="RefSeq" id="WP_162661974.1">
    <property type="nucleotide sequence ID" value="NZ_CP048020.1"/>
</dbReference>
<dbReference type="Proteomes" id="UP000464374">
    <property type="component" value="Chromosome"/>
</dbReference>
<keyword evidence="2 6" id="KW-0031">Aminopeptidase</keyword>
<comment type="function">
    <text evidence="1 6">Removes the N-terminal methionine from nascent proteins. The N-terminal methionine is often cleaved when the second residue in the primary sequence is small and uncharged (Met-Ala-, Cys, Gly, Pro, Ser, Thr, or Val). Requires deformylation of the N(alpha)-formylated initiator methionine before it can be hydrolyzed.</text>
</comment>
<dbReference type="GO" id="GO:0006508">
    <property type="term" value="P:proteolysis"/>
    <property type="evidence" value="ECO:0007669"/>
    <property type="project" value="UniProtKB-KW"/>
</dbReference>
<keyword evidence="4 6" id="KW-0479">Metal-binding</keyword>
<feature type="binding site" evidence="6">
    <location>
        <position position="76"/>
    </location>
    <ligand>
        <name>substrate</name>
    </ligand>
</feature>
<organism evidence="9 10">
    <name type="scientific">Treponema vincentii</name>
    <dbReference type="NCBI Taxonomy" id="69710"/>
    <lineage>
        <taxon>Bacteria</taxon>
        <taxon>Pseudomonadati</taxon>
        <taxon>Spirochaetota</taxon>
        <taxon>Spirochaetia</taxon>
        <taxon>Spirochaetales</taxon>
        <taxon>Treponemataceae</taxon>
        <taxon>Treponema</taxon>
    </lineage>
</organism>
<evidence type="ECO:0000313" key="10">
    <source>
        <dbReference type="Proteomes" id="UP000464374"/>
    </source>
</evidence>
<evidence type="ECO:0000256" key="7">
    <source>
        <dbReference type="RuleBase" id="RU003653"/>
    </source>
</evidence>
<keyword evidence="5 6" id="KW-0378">Hydrolase</keyword>
<feature type="domain" description="Peptidase M24" evidence="8">
    <location>
        <begin position="12"/>
        <end position="238"/>
    </location>
</feature>
<evidence type="ECO:0000256" key="3">
    <source>
        <dbReference type="ARBA" id="ARBA00022670"/>
    </source>
</evidence>
<feature type="binding site" evidence="6">
    <location>
        <position position="233"/>
    </location>
    <ligand>
        <name>a divalent metal cation</name>
        <dbReference type="ChEBI" id="CHEBI:60240"/>
        <label>2</label>
        <note>catalytic</note>
    </ligand>
</feature>
<dbReference type="GO" id="GO:0046872">
    <property type="term" value="F:metal ion binding"/>
    <property type="evidence" value="ECO:0007669"/>
    <property type="project" value="UniProtKB-UniRule"/>
</dbReference>
<dbReference type="EMBL" id="CP048020">
    <property type="protein sequence ID" value="QHX42159.1"/>
    <property type="molecule type" value="Genomic_DNA"/>
</dbReference>
<protein>
    <recommendedName>
        <fullName evidence="6 7">Methionine aminopeptidase</fullName>
        <shortName evidence="6">MAP</shortName>
        <shortName evidence="6">MetAP</shortName>
        <ecNumber evidence="6 7">3.4.11.18</ecNumber>
    </recommendedName>
    <alternativeName>
        <fullName evidence="6">Peptidase M</fullName>
    </alternativeName>
</protein>
<dbReference type="KEGG" id="trz:GWP43_00330"/>
<dbReference type="GO" id="GO:0070006">
    <property type="term" value="F:metalloaminopeptidase activity"/>
    <property type="evidence" value="ECO:0007669"/>
    <property type="project" value="UniProtKB-UniRule"/>
</dbReference>
<dbReference type="InterPro" id="IPR002467">
    <property type="entry name" value="Pept_M24A_MAP1"/>
</dbReference>
<dbReference type="AlphaFoldDB" id="A0A6P1XYJ0"/>
<dbReference type="SUPFAM" id="SSF55920">
    <property type="entry name" value="Creatinase/aminopeptidase"/>
    <property type="match status" value="1"/>
</dbReference>
<evidence type="ECO:0000256" key="4">
    <source>
        <dbReference type="ARBA" id="ARBA00022723"/>
    </source>
</evidence>
<dbReference type="PROSITE" id="PS00680">
    <property type="entry name" value="MAP_1"/>
    <property type="match status" value="1"/>
</dbReference>
<sequence>MIRIKTKEQIDGIRLSCKALARLFKELTPRVQPGITTKALDDFCVEYIKSIGGVPAWYAEDFPGAACISINEEVIHGIPSKKKIVREGDLVSLDIGIDLNGYISDSCVTVPVGNVSPERAQLLKVTTDCLYAGIAACQAGKRVNAISRAVYDLARQYKYGVVYEYCGHGVGLKVHEDPNIPNVPERGAPNPRLVPGMVIAIEPMINLGTADVKTRADGWTVVTADKSCSCHMEHTVAIFEDHTEILTQLAPGEV</sequence>
<comment type="subunit">
    <text evidence="6">Monomer.</text>
</comment>
<gene>
    <name evidence="6 9" type="primary">map</name>
    <name evidence="9" type="ORF">GWP43_00330</name>
</gene>
<dbReference type="CDD" id="cd01086">
    <property type="entry name" value="MetAP1"/>
    <property type="match status" value="1"/>
</dbReference>
<keyword evidence="3 6" id="KW-0645">Protease</keyword>
<evidence type="ECO:0000256" key="2">
    <source>
        <dbReference type="ARBA" id="ARBA00022438"/>
    </source>
</evidence>
<dbReference type="PRINTS" id="PR00599">
    <property type="entry name" value="MAPEPTIDASE"/>
</dbReference>
<feature type="binding site" evidence="6">
    <location>
        <position position="233"/>
    </location>
    <ligand>
        <name>a divalent metal cation</name>
        <dbReference type="ChEBI" id="CHEBI:60240"/>
        <label>1</label>
    </ligand>
</feature>
<dbReference type="NCBIfam" id="TIGR00500">
    <property type="entry name" value="met_pdase_I"/>
    <property type="match status" value="1"/>
</dbReference>
<accession>A0A6P1XYJ0</accession>
<dbReference type="InterPro" id="IPR001714">
    <property type="entry name" value="Pept_M24_MAP"/>
</dbReference>
<feature type="binding site" evidence="6">
    <location>
        <position position="105"/>
    </location>
    <ligand>
        <name>a divalent metal cation</name>
        <dbReference type="ChEBI" id="CHEBI:60240"/>
        <label>1</label>
    </ligand>
</feature>
<feature type="binding site" evidence="6">
    <location>
        <position position="168"/>
    </location>
    <ligand>
        <name>a divalent metal cation</name>
        <dbReference type="ChEBI" id="CHEBI:60240"/>
        <label>2</label>
        <note>catalytic</note>
    </ligand>
</feature>
<dbReference type="PANTHER" id="PTHR43330">
    <property type="entry name" value="METHIONINE AMINOPEPTIDASE"/>
    <property type="match status" value="1"/>
</dbReference>
<comment type="catalytic activity">
    <reaction evidence="6 7">
        <text>Release of N-terminal amino acids, preferentially methionine, from peptides and arylamides.</text>
        <dbReference type="EC" id="3.4.11.18"/>
    </reaction>
</comment>
<feature type="binding site" evidence="6">
    <location>
        <position position="202"/>
    </location>
    <ligand>
        <name>a divalent metal cation</name>
        <dbReference type="ChEBI" id="CHEBI:60240"/>
        <label>2</label>
        <note>catalytic</note>
    </ligand>
</feature>
<dbReference type="InterPro" id="IPR000994">
    <property type="entry name" value="Pept_M24"/>
</dbReference>
<dbReference type="HAMAP" id="MF_01974">
    <property type="entry name" value="MetAP_1"/>
    <property type="match status" value="1"/>
</dbReference>
<name>A0A6P1XYJ0_9SPIR</name>
<feature type="binding site" evidence="6">
    <location>
        <position position="94"/>
    </location>
    <ligand>
        <name>a divalent metal cation</name>
        <dbReference type="ChEBI" id="CHEBI:60240"/>
        <label>1</label>
    </ligand>
</feature>
<evidence type="ECO:0000256" key="6">
    <source>
        <dbReference type="HAMAP-Rule" id="MF_01974"/>
    </source>
</evidence>
<dbReference type="Pfam" id="PF00557">
    <property type="entry name" value="Peptidase_M24"/>
    <property type="match status" value="1"/>
</dbReference>